<dbReference type="Pfam" id="PF05193">
    <property type="entry name" value="Peptidase_M16_C"/>
    <property type="match status" value="1"/>
</dbReference>
<dbReference type="GO" id="GO:0004222">
    <property type="term" value="F:metalloendopeptidase activity"/>
    <property type="evidence" value="ECO:0007669"/>
    <property type="project" value="TreeGrafter"/>
</dbReference>
<dbReference type="AlphaFoldDB" id="A0A8S1J7H5"/>
<dbReference type="SUPFAM" id="SSF63411">
    <property type="entry name" value="LuxS/MPP-like metallohydrolase"/>
    <property type="match status" value="4"/>
</dbReference>
<dbReference type="InterPro" id="IPR054734">
    <property type="entry name" value="PqqF-like_C_4"/>
</dbReference>
<keyword evidence="6" id="KW-0482">Metalloprotease</keyword>
<dbReference type="InterPro" id="IPR011249">
    <property type="entry name" value="Metalloenz_LuxS/M16"/>
</dbReference>
<dbReference type="GO" id="GO:0046872">
    <property type="term" value="F:metal ion binding"/>
    <property type="evidence" value="ECO:0007669"/>
    <property type="project" value="UniProtKB-KW"/>
</dbReference>
<dbReference type="GO" id="GO:0005829">
    <property type="term" value="C:cytosol"/>
    <property type="evidence" value="ECO:0007669"/>
    <property type="project" value="TreeGrafter"/>
</dbReference>
<feature type="domain" description="Peptidase M16 middle/third" evidence="9">
    <location>
        <begin position="377"/>
        <end position="654"/>
    </location>
</feature>
<protein>
    <recommendedName>
        <fullName evidence="13">Insulin-degrading enzyme</fullName>
    </recommendedName>
</protein>
<dbReference type="InterPro" id="IPR050626">
    <property type="entry name" value="Peptidase_M16"/>
</dbReference>
<evidence type="ECO:0000259" key="8">
    <source>
        <dbReference type="Pfam" id="PF05193"/>
    </source>
</evidence>
<comment type="similarity">
    <text evidence="1">Belongs to the peptidase M16 family.</text>
</comment>
<keyword evidence="4" id="KW-0378">Hydrolase</keyword>
<dbReference type="Pfam" id="PF16187">
    <property type="entry name" value="Peptidase_M16_M"/>
    <property type="match status" value="1"/>
</dbReference>
<organism evidence="11 12">
    <name type="scientific">Ostreobium quekettii</name>
    <dbReference type="NCBI Taxonomy" id="121088"/>
    <lineage>
        <taxon>Eukaryota</taxon>
        <taxon>Viridiplantae</taxon>
        <taxon>Chlorophyta</taxon>
        <taxon>core chlorophytes</taxon>
        <taxon>Ulvophyceae</taxon>
        <taxon>TCBD clade</taxon>
        <taxon>Bryopsidales</taxon>
        <taxon>Ostreobineae</taxon>
        <taxon>Ostreobiaceae</taxon>
        <taxon>Ostreobium</taxon>
    </lineage>
</organism>
<dbReference type="InterPro" id="IPR032632">
    <property type="entry name" value="Peptidase_M16_M"/>
</dbReference>
<dbReference type="GO" id="GO:0051603">
    <property type="term" value="P:proteolysis involved in protein catabolic process"/>
    <property type="evidence" value="ECO:0007669"/>
    <property type="project" value="TreeGrafter"/>
</dbReference>
<dbReference type="PANTHER" id="PTHR43690:SF18">
    <property type="entry name" value="INSULIN-DEGRADING ENZYME-RELATED"/>
    <property type="match status" value="1"/>
</dbReference>
<evidence type="ECO:0000259" key="7">
    <source>
        <dbReference type="Pfam" id="PF00675"/>
    </source>
</evidence>
<feature type="domain" description="Coenzyme PQQ synthesis protein F-like C-terminal lobe" evidence="10">
    <location>
        <begin position="762"/>
        <end position="861"/>
    </location>
</feature>
<dbReference type="PANTHER" id="PTHR43690">
    <property type="entry name" value="NARDILYSIN"/>
    <property type="match status" value="1"/>
</dbReference>
<proteinExistence type="inferred from homology"/>
<reference evidence="11" key="1">
    <citation type="submission" date="2020-12" db="EMBL/GenBank/DDBJ databases">
        <authorList>
            <person name="Iha C."/>
        </authorList>
    </citation>
    <scope>NUCLEOTIDE SEQUENCE</scope>
</reference>
<dbReference type="OrthoDB" id="952271at2759"/>
<dbReference type="Pfam" id="PF22456">
    <property type="entry name" value="PqqF-like_C_4"/>
    <property type="match status" value="1"/>
</dbReference>
<evidence type="ECO:0000313" key="11">
    <source>
        <dbReference type="EMBL" id="CAD7703211.1"/>
    </source>
</evidence>
<dbReference type="GO" id="GO:0043171">
    <property type="term" value="P:peptide catabolic process"/>
    <property type="evidence" value="ECO:0007669"/>
    <property type="project" value="TreeGrafter"/>
</dbReference>
<evidence type="ECO:0000256" key="4">
    <source>
        <dbReference type="ARBA" id="ARBA00022801"/>
    </source>
</evidence>
<dbReference type="GO" id="GO:0005739">
    <property type="term" value="C:mitochondrion"/>
    <property type="evidence" value="ECO:0007669"/>
    <property type="project" value="TreeGrafter"/>
</dbReference>
<dbReference type="EMBL" id="CAJHUC010002119">
    <property type="protein sequence ID" value="CAD7703211.1"/>
    <property type="molecule type" value="Genomic_DNA"/>
</dbReference>
<evidence type="ECO:0000256" key="2">
    <source>
        <dbReference type="ARBA" id="ARBA00022670"/>
    </source>
</evidence>
<evidence type="ECO:0000256" key="1">
    <source>
        <dbReference type="ARBA" id="ARBA00007261"/>
    </source>
</evidence>
<accession>A0A8S1J7H5</accession>
<feature type="domain" description="Peptidase M16 N-terminal" evidence="7">
    <location>
        <begin position="29"/>
        <end position="163"/>
    </location>
</feature>
<sequence>MTTTDDIAKPLVDRRSYATVTLQNGLQALLISDAVTDKAAAALDVNTGSLDEPDSVLGLAHFTEHMLFYASEKYPTESEYSKFIQSHGGSTNATTALENTSYQFDVNWDNLEPALDRFAQFFVRPIISPDGVEREMKAVHSEHSKNLNSDAWRALQLSKTLSKSDHPYHRFHVGNLQTLGEAPRAAGIEPHIAVREFTDKHYSANLMKLVVYGRESVEELQKMVEEKFGGVINKGITRSQFSGDIFGKEHVQLLLKVVPQKDDHTLRLQWAVPPEWKVYWCAPCHYVSNLLGHEGKGSVFALLKELGYATSLSAGESGTGFSERSMFHVSVELTDLGNENAVTVLDIIFKYLAILQGERGVSEEIFNELKAIDEMSFNFKEKSDPFSYTKTVAHSMHWSQQRDWLRPNVSQEYNPEAIRAVLKELTPSKLRVMWMSKTFKGTTDQVEAVYGTEYSCETIPEEWIKRWTNPEQDDRLHLPEPNPFVPTDFTLLNEPGNTPHPQDVFSGEVVKMWNAADTSFEVPKAHVYLRILCPKAYESPESAVLNRLFVHLLTDSMNELAYPAEIAGLSYGICATSVGIRVTATGYTHKLMTLVDMILDHMLGLEIKESRFQIVHEQVQREYINQKYMQPYQRAIYTTGVILEHPKWHTDMYMEVIKDLAVDDVASFVKDLFKRCHIIGLITGNMSNEQAAASAQSLERRFSSSKKIFAPQLSCERLVKIRQGSSLRFSEAGPNPENDNSAVNVVYQIGPDNLRTNALSELLVHIGGSEAFEQLRTVEQLGYIVVMLSWDDLTVRHVRFIIQSSSHSASHLDARVESFLDQLQQHLEGMDCATYEKEVEELSKAKLEKPKRLSELASRYWHEIVDGTYLFDRQEREVGELRGLTKEDFIEFFKSMVHSKQGQRKLSVHVVGAAELQRLGTADAPEGEGVKGVSDIWEFKRGQELYASVGEAAAKRSPK</sequence>
<keyword evidence="12" id="KW-1185">Reference proteome</keyword>
<evidence type="ECO:0000259" key="10">
    <source>
        <dbReference type="Pfam" id="PF22456"/>
    </source>
</evidence>
<gene>
    <name evidence="11" type="ORF">OSTQU699_LOCUS8568</name>
</gene>
<dbReference type="Pfam" id="PF00675">
    <property type="entry name" value="Peptidase_M16"/>
    <property type="match status" value="1"/>
</dbReference>
<evidence type="ECO:0000256" key="5">
    <source>
        <dbReference type="ARBA" id="ARBA00022833"/>
    </source>
</evidence>
<keyword evidence="5" id="KW-0862">Zinc</keyword>
<evidence type="ECO:0000313" key="12">
    <source>
        <dbReference type="Proteomes" id="UP000708148"/>
    </source>
</evidence>
<keyword evidence="2" id="KW-0645">Protease</keyword>
<name>A0A8S1J7H5_9CHLO</name>
<dbReference type="Gene3D" id="3.30.830.10">
    <property type="entry name" value="Metalloenzyme, LuxS/M16 peptidase-like"/>
    <property type="match status" value="4"/>
</dbReference>
<evidence type="ECO:0000259" key="9">
    <source>
        <dbReference type="Pfam" id="PF16187"/>
    </source>
</evidence>
<keyword evidence="3" id="KW-0479">Metal-binding</keyword>
<dbReference type="FunFam" id="3.30.830.10:FF:000005">
    <property type="entry name" value="nardilysin isoform X1"/>
    <property type="match status" value="1"/>
</dbReference>
<evidence type="ECO:0000256" key="6">
    <source>
        <dbReference type="ARBA" id="ARBA00023049"/>
    </source>
</evidence>
<dbReference type="FunFam" id="3.30.830.10:FF:000004">
    <property type="entry name" value="Putative insulin-degrading enzyme"/>
    <property type="match status" value="1"/>
</dbReference>
<feature type="domain" description="Peptidase M16 C-terminal" evidence="8">
    <location>
        <begin position="194"/>
        <end position="371"/>
    </location>
</feature>
<evidence type="ECO:0000256" key="3">
    <source>
        <dbReference type="ARBA" id="ARBA00022723"/>
    </source>
</evidence>
<dbReference type="InterPro" id="IPR011765">
    <property type="entry name" value="Pept_M16_N"/>
</dbReference>
<dbReference type="Proteomes" id="UP000708148">
    <property type="component" value="Unassembled WGS sequence"/>
</dbReference>
<dbReference type="InterPro" id="IPR007863">
    <property type="entry name" value="Peptidase_M16_C"/>
</dbReference>
<evidence type="ECO:0008006" key="13">
    <source>
        <dbReference type="Google" id="ProtNLM"/>
    </source>
</evidence>
<comment type="caution">
    <text evidence="11">The sequence shown here is derived from an EMBL/GenBank/DDBJ whole genome shotgun (WGS) entry which is preliminary data.</text>
</comment>